<comment type="similarity">
    <text evidence="2 16">Belongs to the alkaline phosphatase family.</text>
</comment>
<dbReference type="Pfam" id="PF00245">
    <property type="entry name" value="Alk_phosphatase"/>
    <property type="match status" value="1"/>
</dbReference>
<feature type="binding site" evidence="15">
    <location>
        <position position="452"/>
    </location>
    <ligand>
        <name>Zn(2+)</name>
        <dbReference type="ChEBI" id="CHEBI:29105"/>
        <label>2</label>
    </ligand>
</feature>
<accession>A0AAV7CAI2</accession>
<organism evidence="19 20">
    <name type="scientific">Engystomops pustulosus</name>
    <name type="common">Tungara frog</name>
    <name type="synonym">Physalaemus pustulosus</name>
    <dbReference type="NCBI Taxonomy" id="76066"/>
    <lineage>
        <taxon>Eukaryota</taxon>
        <taxon>Metazoa</taxon>
        <taxon>Chordata</taxon>
        <taxon>Craniata</taxon>
        <taxon>Vertebrata</taxon>
        <taxon>Euteleostomi</taxon>
        <taxon>Amphibia</taxon>
        <taxon>Batrachia</taxon>
        <taxon>Anura</taxon>
        <taxon>Neobatrachia</taxon>
        <taxon>Hyloidea</taxon>
        <taxon>Leptodactylidae</taxon>
        <taxon>Leiuperinae</taxon>
        <taxon>Engystomops</taxon>
    </lineage>
</organism>
<evidence type="ECO:0000313" key="20">
    <source>
        <dbReference type="Proteomes" id="UP000824782"/>
    </source>
</evidence>
<evidence type="ECO:0000256" key="16">
    <source>
        <dbReference type="RuleBase" id="RU003946"/>
    </source>
</evidence>
<dbReference type="PRINTS" id="PR00113">
    <property type="entry name" value="ALKPHPHTASE"/>
</dbReference>
<comment type="cofactor">
    <cofactor evidence="15">
        <name>Mg(2+)</name>
        <dbReference type="ChEBI" id="CHEBI:18420"/>
    </cofactor>
    <text evidence="15">Binds 1 Mg(2+) ion.</text>
</comment>
<evidence type="ECO:0000256" key="8">
    <source>
        <dbReference type="ARBA" id="ARBA00022801"/>
    </source>
</evidence>
<feature type="signal peptide" evidence="18">
    <location>
        <begin position="1"/>
        <end position="20"/>
    </location>
</feature>
<sequence>MDPTIVKLGILISVISATLTATIPVEEKTSKFWNDKMASRIKEALKLKPIEHRAKNIILFLGDGMGIPTVTATRILSGQLKQMLGEENELTMDTFPHIGLSKTYNIDRQVPDSAGTATAYLCGVKGNYGTIGVTAVVNRSDCSNQAGNEVESVLKRAKAAGKSVGVVTTTRVQHASPSGNYAHVADRDWYSDANMPQNALDLGCADIAHQLISNVEIDVILGGGRKYMTPKGTKDPEYPNDLLQNGLREDNRNLITEWLDKYKGAQYVWNKEELNQINESTITYLMGLFEPGDMKYELNRNDSSDPSIVELTEKAIQILSKNPNGFYLFVEGGRIDQGHHDGKAKLALMEGVLFDQAIKRAGDLTDEEDTLTVVTADHSHVFSFGGYTYRGSSIFGLAPKKAFDNKSYTSILYGNGPGFSITPEGRPDINESTSEDKNYRAQTAVPLDSETHGGEDVVIFSRGPMAHLFHGVHEQTYIAHVMAYAACLPPYTECPPERPKNNACYIGNKTSFLLMTALCLLYFPLWNV</sequence>
<keyword evidence="10 15" id="KW-0460">Magnesium</keyword>
<name>A0AAV7CAI2_ENGPU</name>
<dbReference type="CDD" id="cd16012">
    <property type="entry name" value="ALP"/>
    <property type="match status" value="1"/>
</dbReference>
<dbReference type="GO" id="GO:0005886">
    <property type="term" value="C:plasma membrane"/>
    <property type="evidence" value="ECO:0007669"/>
    <property type="project" value="UniProtKB-SubCell"/>
</dbReference>
<dbReference type="Gene3D" id="3.40.720.10">
    <property type="entry name" value="Alkaline Phosphatase, subunit A"/>
    <property type="match status" value="1"/>
</dbReference>
<evidence type="ECO:0000256" key="3">
    <source>
        <dbReference type="ARBA" id="ARBA00011738"/>
    </source>
</evidence>
<proteinExistence type="inferred from homology"/>
<dbReference type="SUPFAM" id="SSF53649">
    <property type="entry name" value="Alkaline phosphatase-like"/>
    <property type="match status" value="1"/>
</dbReference>
<evidence type="ECO:0000256" key="2">
    <source>
        <dbReference type="ARBA" id="ARBA00005984"/>
    </source>
</evidence>
<keyword evidence="12" id="KW-0325">Glycoprotein</keyword>
<evidence type="ECO:0000256" key="9">
    <source>
        <dbReference type="ARBA" id="ARBA00022833"/>
    </source>
</evidence>
<dbReference type="PROSITE" id="PS00123">
    <property type="entry name" value="ALKALINE_PHOSPHATASE"/>
    <property type="match status" value="1"/>
</dbReference>
<keyword evidence="20" id="KW-1185">Reference proteome</keyword>
<evidence type="ECO:0000256" key="18">
    <source>
        <dbReference type="SAM" id="SignalP"/>
    </source>
</evidence>
<feature type="chain" id="PRO_5043630623" description="Alkaline phosphatase" evidence="18">
    <location>
        <begin position="21"/>
        <end position="528"/>
    </location>
</feature>
<dbReference type="Proteomes" id="UP000824782">
    <property type="component" value="Unassembled WGS sequence"/>
</dbReference>
<dbReference type="GO" id="GO:0004035">
    <property type="term" value="F:alkaline phosphatase activity"/>
    <property type="evidence" value="ECO:0007669"/>
    <property type="project" value="UniProtKB-EC"/>
</dbReference>
<evidence type="ECO:0000256" key="10">
    <source>
        <dbReference type="ARBA" id="ARBA00022842"/>
    </source>
</evidence>
<evidence type="ECO:0000256" key="14">
    <source>
        <dbReference type="PIRSR" id="PIRSR601952-1"/>
    </source>
</evidence>
<dbReference type="EC" id="3.1.3.1" evidence="4 17"/>
<evidence type="ECO:0000256" key="17">
    <source>
        <dbReference type="RuleBase" id="RU003947"/>
    </source>
</evidence>
<comment type="catalytic activity">
    <reaction evidence="17">
        <text>a phosphate monoester + H2O = an alcohol + phosphate</text>
        <dbReference type="Rhea" id="RHEA:15017"/>
        <dbReference type="ChEBI" id="CHEBI:15377"/>
        <dbReference type="ChEBI" id="CHEBI:30879"/>
        <dbReference type="ChEBI" id="CHEBI:43474"/>
        <dbReference type="ChEBI" id="CHEBI:67140"/>
        <dbReference type="EC" id="3.1.3.1"/>
    </reaction>
</comment>
<evidence type="ECO:0000256" key="4">
    <source>
        <dbReference type="ARBA" id="ARBA00012647"/>
    </source>
</evidence>
<evidence type="ECO:0000256" key="13">
    <source>
        <dbReference type="ARBA" id="ARBA00023288"/>
    </source>
</evidence>
<feature type="binding site" evidence="15">
    <location>
        <position position="63"/>
    </location>
    <ligand>
        <name>Zn(2+)</name>
        <dbReference type="ChEBI" id="CHEBI:29105"/>
        <label>2</label>
    </ligand>
</feature>
<keyword evidence="5" id="KW-1003">Cell membrane</keyword>
<feature type="active site" description="Phosphoserine intermediate" evidence="14">
    <location>
        <position position="113"/>
    </location>
</feature>
<comment type="subunit">
    <text evidence="3">Homodimer.</text>
</comment>
<evidence type="ECO:0000256" key="6">
    <source>
        <dbReference type="ARBA" id="ARBA00022622"/>
    </source>
</evidence>
<keyword evidence="6" id="KW-0336">GPI-anchor</keyword>
<evidence type="ECO:0000256" key="15">
    <source>
        <dbReference type="PIRSR" id="PIRSR601952-2"/>
    </source>
</evidence>
<dbReference type="InterPro" id="IPR001952">
    <property type="entry name" value="Alkaline_phosphatase"/>
</dbReference>
<evidence type="ECO:0000256" key="12">
    <source>
        <dbReference type="ARBA" id="ARBA00023180"/>
    </source>
</evidence>
<feature type="binding site" evidence="15">
    <location>
        <position position="63"/>
    </location>
    <ligand>
        <name>Mg(2+)</name>
        <dbReference type="ChEBI" id="CHEBI:18420"/>
    </ligand>
</feature>
<gene>
    <name evidence="19" type="ORF">GDO81_007751</name>
</gene>
<evidence type="ECO:0000313" key="19">
    <source>
        <dbReference type="EMBL" id="KAG8581676.1"/>
    </source>
</evidence>
<feature type="binding site" evidence="15">
    <location>
        <position position="331"/>
    </location>
    <ligand>
        <name>Mg(2+)</name>
        <dbReference type="ChEBI" id="CHEBI:18420"/>
    </ligand>
</feature>
<reference evidence="19" key="1">
    <citation type="thesis" date="2020" institute="ProQuest LLC" country="789 East Eisenhower Parkway, Ann Arbor, MI, USA">
        <title>Comparative Genomics and Chromosome Evolution.</title>
        <authorList>
            <person name="Mudd A.B."/>
        </authorList>
    </citation>
    <scope>NUCLEOTIDE SEQUENCE</scope>
    <source>
        <strain evidence="19">237g6f4</strain>
        <tissue evidence="19">Blood</tissue>
    </source>
</reference>
<dbReference type="InterPro" id="IPR018299">
    <property type="entry name" value="Alkaline_phosphatase_AS"/>
</dbReference>
<evidence type="ECO:0000256" key="11">
    <source>
        <dbReference type="ARBA" id="ARBA00023136"/>
    </source>
</evidence>
<dbReference type="SMART" id="SM00098">
    <property type="entry name" value="alkPPc"/>
    <property type="match status" value="1"/>
</dbReference>
<evidence type="ECO:0000256" key="7">
    <source>
        <dbReference type="ARBA" id="ARBA00022723"/>
    </source>
</evidence>
<keyword evidence="13" id="KW-0449">Lipoprotein</keyword>
<comment type="subcellular location">
    <subcellularLocation>
        <location evidence="1">Cell membrane</location>
        <topology evidence="1">Lipid-anchor</topology>
        <topology evidence="1">GPI-anchor</topology>
    </subcellularLocation>
</comment>
<dbReference type="GO" id="GO:0046872">
    <property type="term" value="F:metal ion binding"/>
    <property type="evidence" value="ECO:0007669"/>
    <property type="project" value="UniProtKB-KW"/>
</dbReference>
<comment type="cofactor">
    <cofactor evidence="15">
        <name>Zn(2+)</name>
        <dbReference type="ChEBI" id="CHEBI:29105"/>
    </cofactor>
    <text evidence="15">Binds 2 Zn(2+) ions.</text>
</comment>
<dbReference type="InterPro" id="IPR017850">
    <property type="entry name" value="Alkaline_phosphatase_core_sf"/>
</dbReference>
<dbReference type="AlphaFoldDB" id="A0AAV7CAI2"/>
<dbReference type="PANTHER" id="PTHR11596:SF30">
    <property type="entry name" value="INTESTINAL-TYPE ALKALINE PHOSPHATASE"/>
    <property type="match status" value="1"/>
</dbReference>
<keyword evidence="18" id="KW-0732">Signal</keyword>
<dbReference type="GO" id="GO:0098552">
    <property type="term" value="C:side of membrane"/>
    <property type="evidence" value="ECO:0007669"/>
    <property type="project" value="UniProtKB-KW"/>
</dbReference>
<feature type="binding site" evidence="15">
    <location>
        <position position="336"/>
    </location>
    <ligand>
        <name>Zn(2+)</name>
        <dbReference type="ChEBI" id="CHEBI:29105"/>
        <label>2</label>
    </ligand>
</feature>
<dbReference type="FunFam" id="3.40.720.10:FF:000008">
    <property type="entry name" value="Alkaline phosphatase"/>
    <property type="match status" value="1"/>
</dbReference>
<keyword evidence="11" id="KW-0472">Membrane</keyword>
<feature type="binding site" evidence="15">
    <location>
        <position position="340"/>
    </location>
    <ligand>
        <name>Zn(2+)</name>
        <dbReference type="ChEBI" id="CHEBI:29105"/>
        <label>2</label>
    </ligand>
</feature>
<evidence type="ECO:0000256" key="5">
    <source>
        <dbReference type="ARBA" id="ARBA00022475"/>
    </source>
</evidence>
<feature type="binding site" evidence="15">
    <location>
        <position position="377"/>
    </location>
    <ligand>
        <name>Zn(2+)</name>
        <dbReference type="ChEBI" id="CHEBI:29105"/>
        <label>2</label>
    </ligand>
</feature>
<feature type="binding site" evidence="15">
    <location>
        <position position="176"/>
    </location>
    <ligand>
        <name>Mg(2+)</name>
        <dbReference type="ChEBI" id="CHEBI:18420"/>
    </ligand>
</feature>
<dbReference type="EMBL" id="WNYA01000003">
    <property type="protein sequence ID" value="KAG8581676.1"/>
    <property type="molecule type" value="Genomic_DNA"/>
</dbReference>
<keyword evidence="7 15" id="KW-0479">Metal-binding</keyword>
<feature type="binding site" evidence="15">
    <location>
        <position position="174"/>
    </location>
    <ligand>
        <name>Mg(2+)</name>
        <dbReference type="ChEBI" id="CHEBI:18420"/>
    </ligand>
</feature>
<keyword evidence="9 15" id="KW-0862">Zinc</keyword>
<evidence type="ECO:0000256" key="1">
    <source>
        <dbReference type="ARBA" id="ARBA00004609"/>
    </source>
</evidence>
<dbReference type="PANTHER" id="PTHR11596">
    <property type="entry name" value="ALKALINE PHOSPHATASE"/>
    <property type="match status" value="1"/>
</dbReference>
<comment type="caution">
    <text evidence="19">The sequence shown here is derived from an EMBL/GenBank/DDBJ whole genome shotgun (WGS) entry which is preliminary data.</text>
</comment>
<feature type="binding site" evidence="15">
    <location>
        <position position="378"/>
    </location>
    <ligand>
        <name>Zn(2+)</name>
        <dbReference type="ChEBI" id="CHEBI:29105"/>
        <label>2</label>
    </ligand>
</feature>
<keyword evidence="8 17" id="KW-0378">Hydrolase</keyword>
<protein>
    <recommendedName>
        <fullName evidence="4 17">Alkaline phosphatase</fullName>
        <ecNumber evidence="4 17">3.1.3.1</ecNumber>
    </recommendedName>
</protein>